<keyword evidence="1" id="KW-0812">Transmembrane</keyword>
<sequence>MDLSTPLTLLFYAVLLIAAFMTGKWLERKDRKY</sequence>
<organism evidence="2 3">
    <name type="scientific">Spirosoma oryzae</name>
    <dbReference type="NCBI Taxonomy" id="1469603"/>
    <lineage>
        <taxon>Bacteria</taxon>
        <taxon>Pseudomonadati</taxon>
        <taxon>Bacteroidota</taxon>
        <taxon>Cytophagia</taxon>
        <taxon>Cytophagales</taxon>
        <taxon>Cytophagaceae</taxon>
        <taxon>Spirosoma</taxon>
    </lineage>
</organism>
<proteinExistence type="predicted"/>
<name>A0A2T0SMU5_9BACT</name>
<gene>
    <name evidence="2" type="ORF">CLV58_116109</name>
</gene>
<keyword evidence="3" id="KW-1185">Reference proteome</keyword>
<reference evidence="2 3" key="1">
    <citation type="submission" date="2018-03" db="EMBL/GenBank/DDBJ databases">
        <title>Genomic Encyclopedia of Archaeal and Bacterial Type Strains, Phase II (KMG-II): from individual species to whole genera.</title>
        <authorList>
            <person name="Goeker M."/>
        </authorList>
    </citation>
    <scope>NUCLEOTIDE SEQUENCE [LARGE SCALE GENOMIC DNA]</scope>
    <source>
        <strain evidence="2 3">DSM 28354</strain>
    </source>
</reference>
<keyword evidence="1" id="KW-1133">Transmembrane helix</keyword>
<keyword evidence="1" id="KW-0472">Membrane</keyword>
<dbReference type="Proteomes" id="UP000238375">
    <property type="component" value="Unassembled WGS sequence"/>
</dbReference>
<comment type="caution">
    <text evidence="2">The sequence shown here is derived from an EMBL/GenBank/DDBJ whole genome shotgun (WGS) entry which is preliminary data.</text>
</comment>
<evidence type="ECO:0000313" key="2">
    <source>
        <dbReference type="EMBL" id="PRY34715.1"/>
    </source>
</evidence>
<evidence type="ECO:0000256" key="1">
    <source>
        <dbReference type="SAM" id="Phobius"/>
    </source>
</evidence>
<dbReference type="EMBL" id="PVTE01000016">
    <property type="protein sequence ID" value="PRY34715.1"/>
    <property type="molecule type" value="Genomic_DNA"/>
</dbReference>
<protein>
    <submittedName>
        <fullName evidence="2">Uncharacterized protein</fullName>
    </submittedName>
</protein>
<evidence type="ECO:0000313" key="3">
    <source>
        <dbReference type="Proteomes" id="UP000238375"/>
    </source>
</evidence>
<feature type="transmembrane region" description="Helical" evidence="1">
    <location>
        <begin position="6"/>
        <end position="26"/>
    </location>
</feature>
<dbReference type="AlphaFoldDB" id="A0A2T0SMU5"/>
<accession>A0A2T0SMU5</accession>